<dbReference type="GO" id="GO:0016811">
    <property type="term" value="F:hydrolase activity, acting on carbon-nitrogen (but not peptide) bonds, in linear amides"/>
    <property type="evidence" value="ECO:0007669"/>
    <property type="project" value="UniProtKB-UniRule"/>
</dbReference>
<comment type="caution">
    <text evidence="7">The sequence shown here is derived from an EMBL/GenBank/DDBJ whole genome shotgun (WGS) entry which is preliminary data.</text>
</comment>
<keyword evidence="5 6" id="KW-0119">Carbohydrate metabolism</keyword>
<dbReference type="GO" id="GO:0019213">
    <property type="term" value="F:deacetylase activity"/>
    <property type="evidence" value="ECO:0007669"/>
    <property type="project" value="TreeGrafter"/>
</dbReference>
<dbReference type="AlphaFoldDB" id="A0A125W3H9"/>
<dbReference type="RefSeq" id="WP_002386284.1">
    <property type="nucleotide sequence ID" value="NZ_GL454481.1"/>
</dbReference>
<evidence type="ECO:0000256" key="1">
    <source>
        <dbReference type="ARBA" id="ARBA00001946"/>
    </source>
</evidence>
<keyword evidence="3 6" id="KW-0378">Hydrolase</keyword>
<accession>A0A125W3H9</accession>
<evidence type="ECO:0000313" key="7">
    <source>
        <dbReference type="EMBL" id="EFM81854.1"/>
    </source>
</evidence>
<evidence type="ECO:0000256" key="5">
    <source>
        <dbReference type="ARBA" id="ARBA00023277"/>
    </source>
</evidence>
<comment type="cofactor">
    <cofactor evidence="1 6">
        <name>Mg(2+)</name>
        <dbReference type="ChEBI" id="CHEBI:18420"/>
    </cofactor>
</comment>
<dbReference type="Pfam" id="PF04794">
    <property type="entry name" value="YdjC"/>
    <property type="match status" value="1"/>
</dbReference>
<dbReference type="EC" id="3.5.1.-" evidence="6"/>
<dbReference type="Proteomes" id="UP000004846">
    <property type="component" value="Unassembled WGS sequence"/>
</dbReference>
<gene>
    <name evidence="7" type="ORF">HMPREF9498_02548</name>
</gene>
<evidence type="ECO:0000256" key="6">
    <source>
        <dbReference type="HAMAP-Rule" id="MF_01246"/>
    </source>
</evidence>
<dbReference type="InterPro" id="IPR022948">
    <property type="entry name" value="COD_ChbG_bac"/>
</dbReference>
<dbReference type="SUPFAM" id="SSF88713">
    <property type="entry name" value="Glycoside hydrolase/deacetylase"/>
    <property type="match status" value="1"/>
</dbReference>
<comment type="function">
    <text evidence="6">Probably catalyzes the deacetylation of acetylated carbohydrates an important step in the degradation of oligosaccharides.</text>
</comment>
<sequence length="271" mass="30920">MKQKREWGKMSNKKLIINADDFGYTPAVTQGIIEAHKRGVVTSTTALPTSPYFLEAMESARISAPTLAIGVHLTLTLNQAKPILPREMVPSLVDEAGYFWHQSIFEEKVNLEEVYNEWDAQIISFMKSGRRPDHIDSHHNVHGKNEKLLGVALALARKYQLPLRNASRSIETKDYLELYQDVRTPDEMLYQFYDKAISTETILQLLDMVVCSEGEVFEINCHPAFIDTILQKQSGYCMPRIREVEILTSQEVKEAIEERGILLANYESLAM</sequence>
<dbReference type="Gene3D" id="3.20.20.370">
    <property type="entry name" value="Glycoside hydrolase/deacetylase"/>
    <property type="match status" value="1"/>
</dbReference>
<dbReference type="GO" id="GO:0000272">
    <property type="term" value="P:polysaccharide catabolic process"/>
    <property type="evidence" value="ECO:0007669"/>
    <property type="project" value="InterPro"/>
</dbReference>
<evidence type="ECO:0000256" key="2">
    <source>
        <dbReference type="ARBA" id="ARBA00022723"/>
    </source>
</evidence>
<evidence type="ECO:0000256" key="4">
    <source>
        <dbReference type="ARBA" id="ARBA00022842"/>
    </source>
</evidence>
<dbReference type="InterPro" id="IPR011330">
    <property type="entry name" value="Glyco_hydro/deAcase_b/a-brl"/>
</dbReference>
<feature type="binding site" evidence="6">
    <location>
        <position position="138"/>
    </location>
    <ligand>
        <name>Mg(2+)</name>
        <dbReference type="ChEBI" id="CHEBI:18420"/>
    </ligand>
</feature>
<proteinExistence type="inferred from homology"/>
<keyword evidence="4 6" id="KW-0460">Magnesium</keyword>
<keyword evidence="2 6" id="KW-0479">Metal-binding</keyword>
<dbReference type="EMBL" id="AEBR01000092">
    <property type="protein sequence ID" value="EFM81854.1"/>
    <property type="molecule type" value="Genomic_DNA"/>
</dbReference>
<name>A0A125W3H9_ENTFL</name>
<reference evidence="7 8" key="1">
    <citation type="submission" date="2010-07" db="EMBL/GenBank/DDBJ databases">
        <authorList>
            <person name="Sid Ahmed O."/>
        </authorList>
    </citation>
    <scope>NUCLEOTIDE SEQUENCE [LARGE SCALE GENOMIC DNA]</scope>
    <source>
        <strain evidence="7 8">TX4248</strain>
    </source>
</reference>
<evidence type="ECO:0000256" key="3">
    <source>
        <dbReference type="ARBA" id="ARBA00022801"/>
    </source>
</evidence>
<comment type="subunit">
    <text evidence="6">Homodimer.</text>
</comment>
<dbReference type="HAMAP" id="MF_01246">
    <property type="entry name" value="COD"/>
    <property type="match status" value="1"/>
</dbReference>
<protein>
    <recommendedName>
        <fullName evidence="6">Carbohydrate deacetylase</fullName>
        <ecNumber evidence="6">3.5.1.-</ecNumber>
    </recommendedName>
</protein>
<comment type="caution">
    <text evidence="6">Lacks conserved residue(s) required for the propagation of feature annotation.</text>
</comment>
<organism evidence="7 8">
    <name type="scientific">Enterococcus faecalis TX4248</name>
    <dbReference type="NCBI Taxonomy" id="749495"/>
    <lineage>
        <taxon>Bacteria</taxon>
        <taxon>Bacillati</taxon>
        <taxon>Bacillota</taxon>
        <taxon>Bacilli</taxon>
        <taxon>Lactobacillales</taxon>
        <taxon>Enterococcaceae</taxon>
        <taxon>Enterococcus</taxon>
    </lineage>
</organism>
<dbReference type="PANTHER" id="PTHR31609">
    <property type="entry name" value="YDJC DEACETYLASE FAMILY MEMBER"/>
    <property type="match status" value="1"/>
</dbReference>
<evidence type="ECO:0000313" key="8">
    <source>
        <dbReference type="Proteomes" id="UP000004846"/>
    </source>
</evidence>
<dbReference type="PANTHER" id="PTHR31609:SF1">
    <property type="entry name" value="CARBOHYDRATE DEACETYLASE"/>
    <property type="match status" value="1"/>
</dbReference>
<dbReference type="GO" id="GO:0046872">
    <property type="term" value="F:metal ion binding"/>
    <property type="evidence" value="ECO:0007669"/>
    <property type="project" value="UniProtKB-KW"/>
</dbReference>
<dbReference type="CDD" id="cd10803">
    <property type="entry name" value="YdjC_EF3048_like"/>
    <property type="match status" value="1"/>
</dbReference>
<comment type="similarity">
    <text evidence="6">Belongs to the YdjC deacetylase family.</text>
</comment>
<dbReference type="InterPro" id="IPR006879">
    <property type="entry name" value="YdjC-like"/>
</dbReference>
<dbReference type="HOGENOM" id="CLU_064244_4_0_9"/>